<dbReference type="SMART" id="SM00248">
    <property type="entry name" value="ANK"/>
    <property type="match status" value="8"/>
</dbReference>
<feature type="region of interest" description="Disordered" evidence="7">
    <location>
        <begin position="570"/>
        <end position="620"/>
    </location>
</feature>
<dbReference type="InterPro" id="IPR032675">
    <property type="entry name" value="LRR_dom_sf"/>
</dbReference>
<keyword evidence="2" id="KW-0433">Leucine-rich repeat</keyword>
<evidence type="ECO:0000313" key="9">
    <source>
        <dbReference type="Proteomes" id="UP000887577"/>
    </source>
</evidence>
<dbReference type="InterPro" id="IPR027417">
    <property type="entry name" value="P-loop_NTPase"/>
</dbReference>
<protein>
    <submittedName>
        <fullName evidence="10">Non-specific serine/threonine protein kinase</fullName>
    </submittedName>
</protein>
<dbReference type="InterPro" id="IPR001611">
    <property type="entry name" value="Leu-rich_rpt"/>
</dbReference>
<keyword evidence="3" id="KW-0677">Repeat</keyword>
<dbReference type="Pfam" id="PF08477">
    <property type="entry name" value="Roc"/>
    <property type="match status" value="1"/>
</dbReference>
<dbReference type="Pfam" id="PF13637">
    <property type="entry name" value="Ank_4"/>
    <property type="match status" value="1"/>
</dbReference>
<dbReference type="Pfam" id="PF12799">
    <property type="entry name" value="LRR_4"/>
    <property type="match status" value="1"/>
</dbReference>
<dbReference type="SUPFAM" id="SSF48403">
    <property type="entry name" value="Ankyrin repeat"/>
    <property type="match status" value="2"/>
</dbReference>
<dbReference type="PROSITE" id="PS51424">
    <property type="entry name" value="ROC"/>
    <property type="match status" value="1"/>
</dbReference>
<feature type="compositionally biased region" description="Polar residues" evidence="7">
    <location>
        <begin position="740"/>
        <end position="753"/>
    </location>
</feature>
<evidence type="ECO:0000256" key="7">
    <source>
        <dbReference type="SAM" id="MobiDB-lite"/>
    </source>
</evidence>
<keyword evidence="4" id="KW-0547">Nucleotide-binding</keyword>
<dbReference type="AlphaFoldDB" id="A0A914ZGV7"/>
<dbReference type="PROSITE" id="PS51450">
    <property type="entry name" value="LRR"/>
    <property type="match status" value="4"/>
</dbReference>
<feature type="repeat" description="ANK" evidence="6">
    <location>
        <begin position="318"/>
        <end position="343"/>
    </location>
</feature>
<keyword evidence="5 6" id="KW-0040">ANK repeat</keyword>
<comment type="cofactor">
    <cofactor evidence="1">
        <name>Mg(2+)</name>
        <dbReference type="ChEBI" id="CHEBI:18420"/>
    </cofactor>
</comment>
<dbReference type="SUPFAM" id="SSF52058">
    <property type="entry name" value="L domain-like"/>
    <property type="match status" value="1"/>
</dbReference>
<evidence type="ECO:0000256" key="1">
    <source>
        <dbReference type="ARBA" id="ARBA00001946"/>
    </source>
</evidence>
<evidence type="ECO:0000313" key="10">
    <source>
        <dbReference type="WBParaSite" id="PSU_v2.g9521.t1"/>
    </source>
</evidence>
<dbReference type="Gene3D" id="3.40.50.300">
    <property type="entry name" value="P-loop containing nucleotide triphosphate hydrolases"/>
    <property type="match status" value="1"/>
</dbReference>
<evidence type="ECO:0000256" key="4">
    <source>
        <dbReference type="ARBA" id="ARBA00022741"/>
    </source>
</evidence>
<dbReference type="InterPro" id="IPR036770">
    <property type="entry name" value="Ankyrin_rpt-contain_sf"/>
</dbReference>
<dbReference type="PROSITE" id="PS50297">
    <property type="entry name" value="ANK_REP_REGION"/>
    <property type="match status" value="3"/>
</dbReference>
<dbReference type="Gene3D" id="3.30.70.1390">
    <property type="entry name" value="ROC domain from the Parkinson's disease-associated leucine-rich repeat kinase 2"/>
    <property type="match status" value="1"/>
</dbReference>
<dbReference type="PANTHER" id="PTHR24126">
    <property type="entry name" value="ANKYRIN REPEAT, PH AND SEC7 DOMAIN CONTAINING PROTEIN SECG-RELATED"/>
    <property type="match status" value="1"/>
</dbReference>
<feature type="compositionally biased region" description="Low complexity" evidence="7">
    <location>
        <begin position="602"/>
        <end position="612"/>
    </location>
</feature>
<sequence>MASESGHDKAVEILLDAGADIFYTDVNGHSALQLAQMQGHSNTVKVLVSNLDKIHTTSGIMRDELIQAIIDGDVGTVYRILAEMPKQCRQRITNGNTTDEKSALYLACEHGRTDIVDALMTLPGHIIIYSVSGDNVLHAAVASQNYETVEIILKKFPFLMDAPNNDGNLPLHWACQNGNFEIVKLMLELEFPEDEMKYFEDNRGIQTYKFICDLNAADFECRTPFYLAVVNGHTSVVHFLVNFKLELFHNDKEPCIGNPLAFNIYCSNGRTALMMACANGSEEIVRILLDNEVDVNLPIALTEQEIRQLHPNEEMRCAGSGALVEAAKSGHIRIIKLLLRKGAIDYDNRALTAAVKTGKIDEISVFLNQLAFVDNEYRVNKKAAYDSTFSAAVGGSHVLNSSNLLANIFPSTSVQLNWHGAALETLTTEWLTSAALKFNARLRHSRLALTAITRLDLSFNRLTEIPAVIYQLQSLYILDLSQNLIQIIETPPNTSHLPCLENLNLEANYIQTLPALLFSKTCPNLKNLNVAGNRLRIVPNFIWTAPKLKEINLSSNEIIEISTVWMMQQQQQHQQRRSAKASHQERIESRATRIRSKHSGTSSALALASASATKVKESPRKGNIKEHDIIRLNAWQKKIQLSNIDDLDYVDEVPETVGDIFSNSLRTLNLSSNKLKVMPTCLACCCPKLTRLDLSMNEITSLGPLECLPSSLRHLNLCHNRLIKIFTRAESADLLCQAPSLQTPSDSRQQQRPSLGGNRHSRSRSRSVARNQRSLSVVRTSDGERIALSEVCPHKSHCRFEALKTLNLSYNEISQFDLFVPFGFTNDFNSIDQFNLNLKQNSQQMRSYLIFPALTNLDISYNALKSLPATVSLLSSLAALNVSGNRDLDSLPYELGLLDKLWNISLKDCPVKEPLKSIVNAENYKTVELIAFLRNKLENSKPYNKLKLLILGGPGVGKTQLLQQIRAEGNVSKKNLQSESWSRRLGHNFTTSAIKVLSSKSIQISTGVDVAEWSFEPKKGSKNSPESLGPITFRTWDFDGKMKEYATICQYFFSRRAIYIVLWKATDGDIALNEIHEWLLFIQSRAPNSTVIIVGTHFDAVEENLQRFPKDYLETLYRSIQERFGCRFNICFIKIKA</sequence>
<accession>A0A914ZGV7</accession>
<evidence type="ECO:0000259" key="8">
    <source>
        <dbReference type="PROSITE" id="PS51424"/>
    </source>
</evidence>
<feature type="region of interest" description="Disordered" evidence="7">
    <location>
        <begin position="740"/>
        <end position="774"/>
    </location>
</feature>
<dbReference type="InterPro" id="IPR002110">
    <property type="entry name" value="Ankyrin_rpt"/>
</dbReference>
<dbReference type="WBParaSite" id="PSU_v2.g9521.t1">
    <property type="protein sequence ID" value="PSU_v2.g9521.t1"/>
    <property type="gene ID" value="PSU_v2.g9521"/>
</dbReference>
<proteinExistence type="predicted"/>
<evidence type="ECO:0000256" key="2">
    <source>
        <dbReference type="ARBA" id="ARBA00022614"/>
    </source>
</evidence>
<feature type="repeat" description="ANK" evidence="6">
    <location>
        <begin position="166"/>
        <end position="188"/>
    </location>
</feature>
<dbReference type="InterPro" id="IPR020859">
    <property type="entry name" value="ROC"/>
</dbReference>
<feature type="repeat" description="ANK" evidence="6">
    <location>
        <begin position="1"/>
        <end position="26"/>
    </location>
</feature>
<feature type="repeat" description="ANK" evidence="6">
    <location>
        <begin position="268"/>
        <end position="300"/>
    </location>
</feature>
<evidence type="ECO:0000256" key="6">
    <source>
        <dbReference type="PROSITE-ProRule" id="PRU00023"/>
    </source>
</evidence>
<dbReference type="SMART" id="SM00364">
    <property type="entry name" value="LRR_BAC"/>
    <property type="match status" value="8"/>
</dbReference>
<evidence type="ECO:0000256" key="3">
    <source>
        <dbReference type="ARBA" id="ARBA00022737"/>
    </source>
</evidence>
<dbReference type="Gene3D" id="1.25.40.20">
    <property type="entry name" value="Ankyrin repeat-containing domain"/>
    <property type="match status" value="3"/>
</dbReference>
<feature type="compositionally biased region" description="Basic and acidic residues" evidence="7">
    <location>
        <begin position="582"/>
        <end position="591"/>
    </location>
</feature>
<reference evidence="10" key="1">
    <citation type="submission" date="2022-11" db="UniProtKB">
        <authorList>
            <consortium name="WormBaseParasite"/>
        </authorList>
    </citation>
    <scope>IDENTIFICATION</scope>
</reference>
<dbReference type="Proteomes" id="UP000887577">
    <property type="component" value="Unplaced"/>
</dbReference>
<dbReference type="GO" id="GO:0000166">
    <property type="term" value="F:nucleotide binding"/>
    <property type="evidence" value="ECO:0007669"/>
    <property type="project" value="UniProtKB-KW"/>
</dbReference>
<dbReference type="SMART" id="SM00369">
    <property type="entry name" value="LRR_TYP"/>
    <property type="match status" value="7"/>
</dbReference>
<dbReference type="Gene3D" id="3.80.10.10">
    <property type="entry name" value="Ribonuclease Inhibitor"/>
    <property type="match status" value="3"/>
</dbReference>
<dbReference type="Pfam" id="PF12796">
    <property type="entry name" value="Ank_2"/>
    <property type="match status" value="2"/>
</dbReference>
<dbReference type="PROSITE" id="PS50088">
    <property type="entry name" value="ANK_REPEAT"/>
    <property type="match status" value="4"/>
</dbReference>
<evidence type="ECO:0000256" key="5">
    <source>
        <dbReference type="ARBA" id="ARBA00023043"/>
    </source>
</evidence>
<dbReference type="InterPro" id="IPR003591">
    <property type="entry name" value="Leu-rich_rpt_typical-subtyp"/>
</dbReference>
<name>A0A914ZGV7_9BILA</name>
<dbReference type="GO" id="GO:0009966">
    <property type="term" value="P:regulation of signal transduction"/>
    <property type="evidence" value="ECO:0007669"/>
    <property type="project" value="UniProtKB-ARBA"/>
</dbReference>
<dbReference type="InterPro" id="IPR025875">
    <property type="entry name" value="Leu-rich_rpt_4"/>
</dbReference>
<keyword evidence="9" id="KW-1185">Reference proteome</keyword>
<dbReference type="PANTHER" id="PTHR24126:SF14">
    <property type="entry name" value="ANK_REP_REGION DOMAIN-CONTAINING PROTEIN"/>
    <property type="match status" value="1"/>
</dbReference>
<feature type="domain" description="Roc" evidence="8">
    <location>
        <begin position="939"/>
        <end position="1137"/>
    </location>
</feature>
<dbReference type="SUPFAM" id="SSF52540">
    <property type="entry name" value="P-loop containing nucleoside triphosphate hydrolases"/>
    <property type="match status" value="1"/>
</dbReference>
<dbReference type="Pfam" id="PF13855">
    <property type="entry name" value="LRR_8"/>
    <property type="match status" value="1"/>
</dbReference>
<organism evidence="9 10">
    <name type="scientific">Panagrolaimus superbus</name>
    <dbReference type="NCBI Taxonomy" id="310955"/>
    <lineage>
        <taxon>Eukaryota</taxon>
        <taxon>Metazoa</taxon>
        <taxon>Ecdysozoa</taxon>
        <taxon>Nematoda</taxon>
        <taxon>Chromadorea</taxon>
        <taxon>Rhabditida</taxon>
        <taxon>Tylenchina</taxon>
        <taxon>Panagrolaimomorpha</taxon>
        <taxon>Panagrolaimoidea</taxon>
        <taxon>Panagrolaimidae</taxon>
        <taxon>Panagrolaimus</taxon>
    </lineage>
</organism>